<dbReference type="EMBL" id="WGGD01000005">
    <property type="protein sequence ID" value="MUN29907.1"/>
    <property type="molecule type" value="Genomic_DNA"/>
</dbReference>
<dbReference type="InterPro" id="IPR003781">
    <property type="entry name" value="CoA-bd"/>
</dbReference>
<protein>
    <submittedName>
        <fullName evidence="2">CoA-binding protein</fullName>
    </submittedName>
</protein>
<evidence type="ECO:0000313" key="2">
    <source>
        <dbReference type="EMBL" id="MUN29907.1"/>
    </source>
</evidence>
<dbReference type="OrthoDB" id="42776at2157"/>
<gene>
    <name evidence="2" type="ORF">GC250_10795</name>
</gene>
<dbReference type="Pfam" id="PF13380">
    <property type="entry name" value="CoA_binding_2"/>
    <property type="match status" value="1"/>
</dbReference>
<dbReference type="PANTHER" id="PTHR33303">
    <property type="entry name" value="CYTOPLASMIC PROTEIN-RELATED"/>
    <property type="match status" value="1"/>
</dbReference>
<proteinExistence type="predicted"/>
<feature type="domain" description="CoA-binding" evidence="1">
    <location>
        <begin position="7"/>
        <end position="104"/>
    </location>
</feature>
<dbReference type="Gene3D" id="3.40.50.720">
    <property type="entry name" value="NAD(P)-binding Rossmann-like Domain"/>
    <property type="match status" value="1"/>
</dbReference>
<dbReference type="RefSeq" id="WP_054838469.1">
    <property type="nucleotide sequence ID" value="NZ_BBBY01000009.1"/>
</dbReference>
<name>A0A6A9QKW3_SULME</name>
<sequence>METKEILTNFKNVAVVGFSKDPTKPSHKVPMFLKEHGYHVIPVNPTVKEINGMKCYNNLEEIPDRVDVVEVFRPSKEVESIVEQAVRRAKEKGDVKVVWLQEGIVNENAKRQAEENGLIFVQDKCMYKEYTKYIEGN</sequence>
<dbReference type="SMART" id="SM00881">
    <property type="entry name" value="CoA_binding"/>
    <property type="match status" value="1"/>
</dbReference>
<keyword evidence="3" id="KW-1185">Reference proteome</keyword>
<organism evidence="2 3">
    <name type="scientific">Sulfuracidifex metallicus DSM 6482 = JCM 9184</name>
    <dbReference type="NCBI Taxonomy" id="523847"/>
    <lineage>
        <taxon>Archaea</taxon>
        <taxon>Thermoproteota</taxon>
        <taxon>Thermoprotei</taxon>
        <taxon>Sulfolobales</taxon>
        <taxon>Sulfolobaceae</taxon>
        <taxon>Sulfuracidifex</taxon>
    </lineage>
</organism>
<reference evidence="2 3" key="1">
    <citation type="submission" date="2019-10" db="EMBL/GenBank/DDBJ databases">
        <title>Sequencing and Assembly of Multiple Reported Metal-Biooxidizing Members of the Extremely Thermoacidophilic Archaeal Family Sulfolobaceae.</title>
        <authorList>
            <person name="Counts J.A."/>
            <person name="Kelly R.M."/>
        </authorList>
    </citation>
    <scope>NUCLEOTIDE SEQUENCE [LARGE SCALE GENOMIC DNA]</scope>
    <source>
        <strain evidence="2 3">DSM 6482</strain>
    </source>
</reference>
<dbReference type="PANTHER" id="PTHR33303:SF2">
    <property type="entry name" value="COA-BINDING DOMAIN-CONTAINING PROTEIN"/>
    <property type="match status" value="1"/>
</dbReference>
<dbReference type="SUPFAM" id="SSF51735">
    <property type="entry name" value="NAD(P)-binding Rossmann-fold domains"/>
    <property type="match status" value="1"/>
</dbReference>
<dbReference type="AlphaFoldDB" id="A0A6A9QKW3"/>
<evidence type="ECO:0000259" key="1">
    <source>
        <dbReference type="SMART" id="SM00881"/>
    </source>
</evidence>
<evidence type="ECO:0000313" key="3">
    <source>
        <dbReference type="Proteomes" id="UP000470772"/>
    </source>
</evidence>
<accession>A0A6A9QKW3</accession>
<comment type="caution">
    <text evidence="2">The sequence shown here is derived from an EMBL/GenBank/DDBJ whole genome shotgun (WGS) entry which is preliminary data.</text>
</comment>
<dbReference type="InterPro" id="IPR036291">
    <property type="entry name" value="NAD(P)-bd_dom_sf"/>
</dbReference>
<dbReference type="Proteomes" id="UP000470772">
    <property type="component" value="Unassembled WGS sequence"/>
</dbReference>